<reference evidence="1 2" key="1">
    <citation type="journal article" date="2011" name="J. Bacteriol.">
        <title>Draft genome sequence of Sporolactobacillus inulinus strain CASD, an efficient D-lactic acid-producing bacterium with high-concentration lactate tolerance capability.</title>
        <authorList>
            <person name="Yu B."/>
            <person name="Su F."/>
            <person name="Wang L."/>
            <person name="Xu K."/>
            <person name="Zhao B."/>
            <person name="Xu P."/>
        </authorList>
    </citation>
    <scope>NUCLEOTIDE SEQUENCE [LARGE SCALE GENOMIC DNA]</scope>
    <source>
        <strain evidence="1 2">CASD</strain>
    </source>
</reference>
<organism evidence="1 2">
    <name type="scientific">Sporolactobacillus inulinus CASD</name>
    <dbReference type="NCBI Taxonomy" id="1069536"/>
    <lineage>
        <taxon>Bacteria</taxon>
        <taxon>Bacillati</taxon>
        <taxon>Bacillota</taxon>
        <taxon>Bacilli</taxon>
        <taxon>Bacillales</taxon>
        <taxon>Sporolactobacillaceae</taxon>
        <taxon>Sporolactobacillus</taxon>
    </lineage>
</organism>
<dbReference type="RefSeq" id="WP_010023758.1">
    <property type="nucleotide sequence ID" value="NZ_AFVQ02000038.1"/>
</dbReference>
<proteinExistence type="predicted"/>
<evidence type="ECO:0000313" key="2">
    <source>
        <dbReference type="Proteomes" id="UP000035553"/>
    </source>
</evidence>
<sequence length="127" mass="14721">MSIGEEMKHVYDEMVKIYTEVGKLISVIEGEFNRKGWTAVGDHGVTWDRSSSYESPEFWLPYFMQRVYTKSSNQKGVAFNILFDGLDEDHQITYPILSCAVAERKDGERESYKLLIDHFKGMTESSY</sequence>
<accession>A0A0U1QRL7</accession>
<gene>
    <name evidence="1" type="ORF">SINU_02885</name>
</gene>
<protein>
    <submittedName>
        <fullName evidence="1">Uncharacterized protein</fullName>
    </submittedName>
</protein>
<keyword evidence="2" id="KW-1185">Reference proteome</keyword>
<comment type="caution">
    <text evidence="1">The sequence shown here is derived from an EMBL/GenBank/DDBJ whole genome shotgun (WGS) entry which is preliminary data.</text>
</comment>
<dbReference type="Proteomes" id="UP000035553">
    <property type="component" value="Unassembled WGS sequence"/>
</dbReference>
<dbReference type="AlphaFoldDB" id="A0A0U1QRL7"/>
<name>A0A0U1QRL7_9BACL</name>
<dbReference type="EMBL" id="AFVQ02000038">
    <property type="protein sequence ID" value="KLI03445.1"/>
    <property type="molecule type" value="Genomic_DNA"/>
</dbReference>
<evidence type="ECO:0000313" key="1">
    <source>
        <dbReference type="EMBL" id="KLI03445.1"/>
    </source>
</evidence>
<dbReference type="OrthoDB" id="2989588at2"/>